<dbReference type="GO" id="GO:0046872">
    <property type="term" value="F:metal ion binding"/>
    <property type="evidence" value="ECO:0007669"/>
    <property type="project" value="UniProtKB-KW"/>
</dbReference>
<feature type="compositionally biased region" description="Low complexity" evidence="3">
    <location>
        <begin position="30"/>
        <end position="45"/>
    </location>
</feature>
<dbReference type="PANTHER" id="PTHR23422:SF9">
    <property type="entry name" value="ZN-DEPENDENT HYDROLASE"/>
    <property type="match status" value="1"/>
</dbReference>
<sequence length="570" mass="63701">MRRTILAVLMMTTAACTTTPPVETPPLPPASESAPAPEAPAPTQEEGYDLAAQRAKIARIDMNPDTSFLSAEERQVVNLLIQAAELMNPIYLRQRYVQNPEVRSAIERTRRADQALLLDMFDLHFGPWDTLAENRPFWGTTPWPEGAGFYPTDLTKAEFDAYLAAHPDQREALTSGYTVVRRQGDGLVAIPYSEEYKQWLEPAAKLLEQAAAITGNASLKRFLTLRAEAFRTNEYYESELAWMDLADTPIEVVIGPYEVYTDRLYGTKTAFEAFVTVKDPEASGDLDKYKALLRDMEANLPVEDRYKNFQRGFESPILVADQVHGGGDNVPGVQTIAFNLPNDERVREAKGAKKVILANVLGAKYDRILAPMAPFILVPEQAKLVAKKYMTNETLFHELSHSLGPGTITVDGRQTTVNAELKEVYSASEEGKADVMGVYNILYMMDRGELPAAEREQALATYFAGIFRAVRFGIDEAHGRGAAVQYSYLKEKGAFAWDESQQRFRVDYDKLEAGIRDLVADLVRLQGNGDYEGTKAFFERYARLDEHAEAVLANTRDIPVDIQPIYPEAV</sequence>
<evidence type="ECO:0000313" key="5">
    <source>
        <dbReference type="Proteomes" id="UP000245916"/>
    </source>
</evidence>
<reference evidence="4 5" key="1">
    <citation type="submission" date="2018-05" db="EMBL/GenBank/DDBJ databases">
        <title>Genome of Sphingosinicella humi QZX222.</title>
        <authorList>
            <person name="Qiao Z."/>
            <person name="Wang G."/>
        </authorList>
    </citation>
    <scope>NUCLEOTIDE SEQUENCE [LARGE SCALE GENOMIC DNA]</scope>
    <source>
        <strain evidence="4 5">QZX222</strain>
    </source>
</reference>
<dbReference type="OrthoDB" id="9812747at2"/>
<dbReference type="Pfam" id="PF03571">
    <property type="entry name" value="Peptidase_M49"/>
    <property type="match status" value="1"/>
</dbReference>
<dbReference type="GO" id="GO:0005737">
    <property type="term" value="C:cytoplasm"/>
    <property type="evidence" value="ECO:0007669"/>
    <property type="project" value="TreeGrafter"/>
</dbReference>
<dbReference type="RefSeq" id="WP_109270007.1">
    <property type="nucleotide sequence ID" value="NZ_QFFF01000001.1"/>
</dbReference>
<dbReference type="EMBL" id="QFFF01000001">
    <property type="protein sequence ID" value="PWG01868.1"/>
    <property type="molecule type" value="Genomic_DNA"/>
</dbReference>
<evidence type="ECO:0000256" key="1">
    <source>
        <dbReference type="ARBA" id="ARBA00022723"/>
    </source>
</evidence>
<keyword evidence="1" id="KW-0479">Metal-binding</keyword>
<dbReference type="PROSITE" id="PS51257">
    <property type="entry name" value="PROKAR_LIPOPROTEIN"/>
    <property type="match status" value="1"/>
</dbReference>
<feature type="region of interest" description="Disordered" evidence="3">
    <location>
        <begin position="17"/>
        <end position="45"/>
    </location>
</feature>
<dbReference type="GO" id="GO:0008239">
    <property type="term" value="F:dipeptidyl-peptidase activity"/>
    <property type="evidence" value="ECO:0007669"/>
    <property type="project" value="TreeGrafter"/>
</dbReference>
<gene>
    <name evidence="4" type="ORF">DF286_02490</name>
</gene>
<proteinExistence type="predicted"/>
<dbReference type="PANTHER" id="PTHR23422">
    <property type="entry name" value="DIPEPTIDYL PEPTIDASE III-RELATED"/>
    <property type="match status" value="1"/>
</dbReference>
<dbReference type="Proteomes" id="UP000245916">
    <property type="component" value="Unassembled WGS sequence"/>
</dbReference>
<comment type="caution">
    <text evidence="4">The sequence shown here is derived from an EMBL/GenBank/DDBJ whole genome shotgun (WGS) entry which is preliminary data.</text>
</comment>
<dbReference type="AlphaFoldDB" id="A0A2U2J0K9"/>
<keyword evidence="5" id="KW-1185">Reference proteome</keyword>
<evidence type="ECO:0000313" key="4">
    <source>
        <dbReference type="EMBL" id="PWG01868.1"/>
    </source>
</evidence>
<evidence type="ECO:0000256" key="2">
    <source>
        <dbReference type="ARBA" id="ARBA00022801"/>
    </source>
</evidence>
<evidence type="ECO:0000256" key="3">
    <source>
        <dbReference type="SAM" id="MobiDB-lite"/>
    </source>
</evidence>
<name>A0A2U2J0K9_9SPHN</name>
<dbReference type="Gene3D" id="3.30.540.30">
    <property type="match status" value="1"/>
</dbReference>
<organism evidence="4 5">
    <name type="scientific">Allosphingosinicella humi</name>
    <dbReference type="NCBI Taxonomy" id="2068657"/>
    <lineage>
        <taxon>Bacteria</taxon>
        <taxon>Pseudomonadati</taxon>
        <taxon>Pseudomonadota</taxon>
        <taxon>Alphaproteobacteria</taxon>
        <taxon>Sphingomonadales</taxon>
        <taxon>Sphingomonadaceae</taxon>
        <taxon>Allosphingosinicella</taxon>
    </lineage>
</organism>
<protein>
    <submittedName>
        <fullName evidence="4">Uncharacterized protein</fullName>
    </submittedName>
</protein>
<dbReference type="InterPro" id="IPR039461">
    <property type="entry name" value="Peptidase_M49"/>
</dbReference>
<accession>A0A2U2J0K9</accession>
<keyword evidence="2" id="KW-0378">Hydrolase</keyword>